<evidence type="ECO:0000256" key="7">
    <source>
        <dbReference type="ARBA" id="ARBA00023027"/>
    </source>
</evidence>
<evidence type="ECO:0000256" key="6">
    <source>
        <dbReference type="ARBA" id="ARBA00022857"/>
    </source>
</evidence>
<dbReference type="Gene3D" id="3.40.50.10330">
    <property type="entry name" value="Probable inorganic polyphosphate/atp-NAD kinase, domain 1"/>
    <property type="match status" value="1"/>
</dbReference>
<evidence type="ECO:0000256" key="2">
    <source>
        <dbReference type="ARBA" id="ARBA00022679"/>
    </source>
</evidence>
<protein>
    <recommendedName>
        <fullName evidence="10">NAD(+) kinase</fullName>
    </recommendedName>
</protein>
<dbReference type="InterPro" id="IPR016064">
    <property type="entry name" value="NAD/diacylglycerol_kinase_sf"/>
</dbReference>
<dbReference type="InterPro" id="IPR017437">
    <property type="entry name" value="ATP-NAD_kinase_PpnK-typ_C"/>
</dbReference>
<keyword evidence="7" id="KW-0520">NAD</keyword>
<dbReference type="PANTHER" id="PTHR20275">
    <property type="entry name" value="NAD KINASE"/>
    <property type="match status" value="1"/>
</dbReference>
<evidence type="ECO:0000256" key="5">
    <source>
        <dbReference type="ARBA" id="ARBA00022840"/>
    </source>
</evidence>
<accession>G8C1I8</accession>
<reference evidence="8 9" key="1">
    <citation type="journal article" date="2011" name="Proc. Natl. Acad. Sci. U.S.A.">
        <title>Evolutionary erosion of yeast sex chromosomes by mating-type switching accidents.</title>
        <authorList>
            <person name="Gordon J.L."/>
            <person name="Armisen D."/>
            <person name="Proux-Wera E."/>
            <person name="Oheigeartaigh S.S."/>
            <person name="Byrne K.P."/>
            <person name="Wolfe K.H."/>
        </authorList>
    </citation>
    <scope>NUCLEOTIDE SEQUENCE [LARGE SCALE GENOMIC DNA]</scope>
    <source>
        <strain evidence="9">ATCC 24235 / CBS 4417 / NBRC 1672 / NRRL Y-8282 / UCD 70-5</strain>
    </source>
</reference>
<keyword evidence="6" id="KW-0521">NADP</keyword>
<dbReference type="STRING" id="1071381.G8C1I8"/>
<dbReference type="OrthoDB" id="24581at2759"/>
<dbReference type="Gene3D" id="2.60.200.30">
    <property type="entry name" value="Probable inorganic polyphosphate/atp-NAD kinase, domain 2"/>
    <property type="match status" value="1"/>
</dbReference>
<evidence type="ECO:0000256" key="4">
    <source>
        <dbReference type="ARBA" id="ARBA00022777"/>
    </source>
</evidence>
<dbReference type="GO" id="GO:0019674">
    <property type="term" value="P:NAD+ metabolic process"/>
    <property type="evidence" value="ECO:0007669"/>
    <property type="project" value="InterPro"/>
</dbReference>
<comment type="similarity">
    <text evidence="1">Belongs to the NAD kinase family.</text>
</comment>
<dbReference type="SUPFAM" id="SSF111331">
    <property type="entry name" value="NAD kinase/diacylglycerol kinase-like"/>
    <property type="match status" value="1"/>
</dbReference>
<dbReference type="FunFam" id="2.60.200.30:FF:000009">
    <property type="entry name" value="Poly(P)/ATP NAD kinase"/>
    <property type="match status" value="1"/>
</dbReference>
<gene>
    <name evidence="8" type="primary">TPHA0O00450</name>
    <name evidence="8" type="ordered locus">TPHA_0O00450</name>
</gene>
<dbReference type="EMBL" id="HE612870">
    <property type="protein sequence ID" value="CCE66016.1"/>
    <property type="molecule type" value="Genomic_DNA"/>
</dbReference>
<proteinExistence type="inferred from homology"/>
<dbReference type="GeneID" id="11530556"/>
<dbReference type="Proteomes" id="UP000005666">
    <property type="component" value="Chromosome 15"/>
</dbReference>
<keyword evidence="4" id="KW-0418">Kinase</keyword>
<evidence type="ECO:0000256" key="3">
    <source>
        <dbReference type="ARBA" id="ARBA00022741"/>
    </source>
</evidence>
<evidence type="ECO:0000256" key="1">
    <source>
        <dbReference type="ARBA" id="ARBA00010995"/>
    </source>
</evidence>
<dbReference type="HAMAP" id="MF_00361">
    <property type="entry name" value="NAD_kinase"/>
    <property type="match status" value="1"/>
</dbReference>
<dbReference type="InterPro" id="IPR002504">
    <property type="entry name" value="NADK"/>
</dbReference>
<evidence type="ECO:0000313" key="9">
    <source>
        <dbReference type="Proteomes" id="UP000005666"/>
    </source>
</evidence>
<dbReference type="Pfam" id="PF01513">
    <property type="entry name" value="NAD_kinase"/>
    <property type="match status" value="1"/>
</dbReference>
<evidence type="ECO:0000313" key="8">
    <source>
        <dbReference type="EMBL" id="CCE66016.1"/>
    </source>
</evidence>
<keyword evidence="9" id="KW-1185">Reference proteome</keyword>
<dbReference type="PANTHER" id="PTHR20275:SF0">
    <property type="entry name" value="NAD KINASE"/>
    <property type="match status" value="1"/>
</dbReference>
<dbReference type="Pfam" id="PF20143">
    <property type="entry name" value="NAD_kinase_C"/>
    <property type="match status" value="1"/>
</dbReference>
<organism evidence="8 9">
    <name type="scientific">Tetrapisispora phaffii (strain ATCC 24235 / CBS 4417 / NBRC 1672 / NRRL Y-8282 / UCD 70-5)</name>
    <name type="common">Yeast</name>
    <name type="synonym">Fabospora phaffii</name>
    <dbReference type="NCBI Taxonomy" id="1071381"/>
    <lineage>
        <taxon>Eukaryota</taxon>
        <taxon>Fungi</taxon>
        <taxon>Dikarya</taxon>
        <taxon>Ascomycota</taxon>
        <taxon>Saccharomycotina</taxon>
        <taxon>Saccharomycetes</taxon>
        <taxon>Saccharomycetales</taxon>
        <taxon>Saccharomycetaceae</taxon>
        <taxon>Tetrapisispora</taxon>
    </lineage>
</organism>
<dbReference type="InterPro" id="IPR017438">
    <property type="entry name" value="ATP-NAD_kinase_N"/>
</dbReference>
<keyword evidence="5" id="KW-0067">ATP-binding</keyword>
<evidence type="ECO:0008006" key="10">
    <source>
        <dbReference type="Google" id="ProtNLM"/>
    </source>
</evidence>
<name>G8C1I8_TETPH</name>
<dbReference type="eggNOG" id="KOG2178">
    <property type="taxonomic scope" value="Eukaryota"/>
</dbReference>
<dbReference type="GO" id="GO:0003951">
    <property type="term" value="F:NAD+ kinase activity"/>
    <property type="evidence" value="ECO:0007669"/>
    <property type="project" value="InterPro"/>
</dbReference>
<dbReference type="KEGG" id="tpf:TPHA_0O00450"/>
<dbReference type="GO" id="GO:0006741">
    <property type="term" value="P:NADP+ biosynthetic process"/>
    <property type="evidence" value="ECO:0007669"/>
    <property type="project" value="InterPro"/>
</dbReference>
<dbReference type="RefSeq" id="XP_003688450.1">
    <property type="nucleotide sequence ID" value="XM_003688402.1"/>
</dbReference>
<keyword evidence="3" id="KW-0547">Nucleotide-binding</keyword>
<keyword evidence="2" id="KW-0808">Transferase</keyword>
<dbReference type="HOGENOM" id="CLU_008831_10_3_1"/>
<dbReference type="AlphaFoldDB" id="G8C1I8"/>
<sequence>MAEPTTKHAGADDIVDDMKSLSLGTSSHIYKNIMLVVKLGDASLVYLTRELIQWMLTNFPKITIYLQDVFDGSKELDAKELIADCKTRHERLQYWSVGSIKEVHENIDLVITLGGDGTVLFVAGLFQMKAPPIMSFALGSLGFLTTFNFENFKKDLKTVLNGENRLNVRMRLFCKHFTRKPNSVDEETGETVYTYEVAREYHVLNEATIDRGPCPYLSDIEIYGDGTLFTEAQGDGVIIATPTGSTAYSLSAGGSLVHPRVNAIAITPICPNTLSFRPIILPEDMVLQIKVPVTARGTAWVCLDGKVNFELAKGDYVIMAASPFPIQTVESSAAQYIHSIRRTLNWNRRMPQKSFSDILSPKNKVKYDDCQRAKLPIDVVDKIED</sequence>
<dbReference type="GO" id="GO:0005524">
    <property type="term" value="F:ATP binding"/>
    <property type="evidence" value="ECO:0007669"/>
    <property type="project" value="UniProtKB-KW"/>
</dbReference>